<proteinExistence type="predicted"/>
<evidence type="ECO:0000313" key="1">
    <source>
        <dbReference type="EMBL" id="GLB48712.1"/>
    </source>
</evidence>
<accession>A0ABQ5MH74</accession>
<dbReference type="Proteomes" id="UP001143543">
    <property type="component" value="Unassembled WGS sequence"/>
</dbReference>
<protein>
    <submittedName>
        <fullName evidence="1">Uncharacterized protein</fullName>
    </submittedName>
</protein>
<gene>
    <name evidence="1" type="ORF">Y10_10800</name>
</gene>
<name>A0ABQ5MH74_9FLAO</name>
<reference evidence="1" key="1">
    <citation type="submission" date="2022-07" db="EMBL/GenBank/DDBJ databases">
        <title>Taxonomy of Novel Oxalotrophic and Methylotrophic Bacteria.</title>
        <authorList>
            <person name="Sahin N."/>
            <person name="Tani A."/>
        </authorList>
    </citation>
    <scope>NUCLEOTIDE SEQUENCE</scope>
    <source>
        <strain evidence="1">Y10</strain>
    </source>
</reference>
<sequence>MGCLTNTLQAQTTERTVTGKVSAADGPLENVGISLKGSTEGTVTDKNGAFTFPKKLSTGDVLVISYLGFKTQEIKLKDDTSFIEVTLEEEYVTFTGAPNSEKPYKSKRSKE</sequence>
<keyword evidence="2" id="KW-1185">Reference proteome</keyword>
<dbReference type="InterPro" id="IPR008969">
    <property type="entry name" value="CarboxyPept-like_regulatory"/>
</dbReference>
<dbReference type="EMBL" id="BRVO01000001">
    <property type="protein sequence ID" value="GLB48712.1"/>
    <property type="molecule type" value="Genomic_DNA"/>
</dbReference>
<organism evidence="1 2">
    <name type="scientific">Neptunitalea lumnitzerae</name>
    <dbReference type="NCBI Taxonomy" id="2965509"/>
    <lineage>
        <taxon>Bacteria</taxon>
        <taxon>Pseudomonadati</taxon>
        <taxon>Bacteroidota</taxon>
        <taxon>Flavobacteriia</taxon>
        <taxon>Flavobacteriales</taxon>
        <taxon>Flavobacteriaceae</taxon>
        <taxon>Neptunitalea</taxon>
    </lineage>
</organism>
<dbReference type="Gene3D" id="2.60.40.1120">
    <property type="entry name" value="Carboxypeptidase-like, regulatory domain"/>
    <property type="match status" value="1"/>
</dbReference>
<evidence type="ECO:0000313" key="2">
    <source>
        <dbReference type="Proteomes" id="UP001143543"/>
    </source>
</evidence>
<dbReference type="Pfam" id="PF13715">
    <property type="entry name" value="CarbopepD_reg_2"/>
    <property type="match status" value="1"/>
</dbReference>
<comment type="caution">
    <text evidence="1">The sequence shown here is derived from an EMBL/GenBank/DDBJ whole genome shotgun (WGS) entry which is preliminary data.</text>
</comment>
<dbReference type="SUPFAM" id="SSF49464">
    <property type="entry name" value="Carboxypeptidase regulatory domain-like"/>
    <property type="match status" value="1"/>
</dbReference>